<dbReference type="AlphaFoldDB" id="A0A7W9ASR8"/>
<comment type="caution">
    <text evidence="2">The sequence shown here is derived from an EMBL/GenBank/DDBJ whole genome shotgun (WGS) entry which is preliminary data.</text>
</comment>
<gene>
    <name evidence="2" type="ORF">FHR19_003287</name>
</gene>
<sequence>MRSRAVPASHPLRRQLKLTRTDRAANAKRAEDSDVKLFILSFTAFFVCFYTFLL</sequence>
<evidence type="ECO:0000313" key="2">
    <source>
        <dbReference type="EMBL" id="MBB5699910.1"/>
    </source>
</evidence>
<dbReference type="RefSeq" id="WP_184030633.1">
    <property type="nucleotide sequence ID" value="NZ_JACIJJ010000006.1"/>
</dbReference>
<name>A0A7W9ASR8_9SPHN</name>
<keyword evidence="1" id="KW-0812">Transmembrane</keyword>
<accession>A0A7W9ASR8</accession>
<protein>
    <submittedName>
        <fullName evidence="2">Uncharacterized protein</fullName>
    </submittedName>
</protein>
<keyword evidence="1" id="KW-0472">Membrane</keyword>
<dbReference type="Proteomes" id="UP000557739">
    <property type="component" value="Unassembled WGS sequence"/>
</dbReference>
<evidence type="ECO:0000313" key="3">
    <source>
        <dbReference type="Proteomes" id="UP000557739"/>
    </source>
</evidence>
<keyword evidence="3" id="KW-1185">Reference proteome</keyword>
<evidence type="ECO:0000256" key="1">
    <source>
        <dbReference type="SAM" id="Phobius"/>
    </source>
</evidence>
<feature type="transmembrane region" description="Helical" evidence="1">
    <location>
        <begin position="35"/>
        <end position="53"/>
    </location>
</feature>
<dbReference type="EMBL" id="JACIJJ010000006">
    <property type="protein sequence ID" value="MBB5699910.1"/>
    <property type="molecule type" value="Genomic_DNA"/>
</dbReference>
<proteinExistence type="predicted"/>
<organism evidence="2 3">
    <name type="scientific">Sphingomonas yantingensis</name>
    <dbReference type="NCBI Taxonomy" id="1241761"/>
    <lineage>
        <taxon>Bacteria</taxon>
        <taxon>Pseudomonadati</taxon>
        <taxon>Pseudomonadota</taxon>
        <taxon>Alphaproteobacteria</taxon>
        <taxon>Sphingomonadales</taxon>
        <taxon>Sphingomonadaceae</taxon>
        <taxon>Sphingomonas</taxon>
    </lineage>
</organism>
<keyword evidence="1" id="KW-1133">Transmembrane helix</keyword>
<reference evidence="2 3" key="1">
    <citation type="submission" date="2020-08" db="EMBL/GenBank/DDBJ databases">
        <title>Genomic Encyclopedia of Type Strains, Phase IV (KMG-IV): sequencing the most valuable type-strain genomes for metagenomic binning, comparative biology and taxonomic classification.</title>
        <authorList>
            <person name="Goeker M."/>
        </authorList>
    </citation>
    <scope>NUCLEOTIDE SEQUENCE [LARGE SCALE GENOMIC DNA]</scope>
    <source>
        <strain evidence="2 3">DSM 27244</strain>
    </source>
</reference>